<organism evidence="1 2">
    <name type="scientific">Triticum turgidum subsp. durum</name>
    <name type="common">Durum wheat</name>
    <name type="synonym">Triticum durum</name>
    <dbReference type="NCBI Taxonomy" id="4567"/>
    <lineage>
        <taxon>Eukaryota</taxon>
        <taxon>Viridiplantae</taxon>
        <taxon>Streptophyta</taxon>
        <taxon>Embryophyta</taxon>
        <taxon>Tracheophyta</taxon>
        <taxon>Spermatophyta</taxon>
        <taxon>Magnoliopsida</taxon>
        <taxon>Liliopsida</taxon>
        <taxon>Poales</taxon>
        <taxon>Poaceae</taxon>
        <taxon>BOP clade</taxon>
        <taxon>Pooideae</taxon>
        <taxon>Triticodae</taxon>
        <taxon>Triticeae</taxon>
        <taxon>Triticinae</taxon>
        <taxon>Triticum</taxon>
    </lineage>
</organism>
<dbReference type="EMBL" id="LT934115">
    <property type="protein sequence ID" value="VAH59377.1"/>
    <property type="molecule type" value="Genomic_DNA"/>
</dbReference>
<evidence type="ECO:0000313" key="1">
    <source>
        <dbReference type="EMBL" id="VAH59377.1"/>
    </source>
</evidence>
<name>A0A9R0VH35_TRITD</name>
<reference evidence="1 2" key="1">
    <citation type="submission" date="2017-09" db="EMBL/GenBank/DDBJ databases">
        <authorList>
            <consortium name="International Durum Wheat Genome Sequencing Consortium (IDWGSC)"/>
            <person name="Milanesi L."/>
        </authorList>
    </citation>
    <scope>NUCLEOTIDE SEQUENCE [LARGE SCALE GENOMIC DNA]</scope>
    <source>
        <strain evidence="2">cv. Svevo</strain>
    </source>
</reference>
<proteinExistence type="predicted"/>
<evidence type="ECO:0000313" key="2">
    <source>
        <dbReference type="Proteomes" id="UP000324705"/>
    </source>
</evidence>
<gene>
    <name evidence="1" type="ORF">TRITD_3Av1G067330</name>
</gene>
<dbReference type="AlphaFoldDB" id="A0A9R0VH35"/>
<dbReference type="Gramene" id="TRITD3Av1G067330.1">
    <property type="protein sequence ID" value="TRITD3Av1G067330.1"/>
    <property type="gene ID" value="TRITD3Av1G067330"/>
</dbReference>
<accession>A0A9R0VH35</accession>
<protein>
    <submittedName>
        <fullName evidence="1">Uncharacterized protein</fullName>
    </submittedName>
</protein>
<sequence length="103" mass="11345">MPSITPSPPKRYAPLPPFILLPFPPCWEKMYVCSVLDNGVHVSAFTPCSQVLCSLLFLESCLFAQVLCTQQHMVYTAANCSALALNLLVKLLLYGNGVLLWAD</sequence>
<keyword evidence="2" id="KW-1185">Reference proteome</keyword>
<dbReference type="Proteomes" id="UP000324705">
    <property type="component" value="Chromosome 3A"/>
</dbReference>